<dbReference type="PROSITE" id="PS50005">
    <property type="entry name" value="TPR"/>
    <property type="match status" value="2"/>
</dbReference>
<evidence type="ECO:0000313" key="5">
    <source>
        <dbReference type="Proteomes" id="UP000467305"/>
    </source>
</evidence>
<gene>
    <name evidence="4" type="ORF">F7018_08145</name>
</gene>
<dbReference type="Pfam" id="PF13174">
    <property type="entry name" value="TPR_6"/>
    <property type="match status" value="1"/>
</dbReference>
<feature type="repeat" description="TPR" evidence="3">
    <location>
        <begin position="121"/>
        <end position="154"/>
    </location>
</feature>
<keyword evidence="1" id="KW-0677">Repeat</keyword>
<protein>
    <submittedName>
        <fullName evidence="4">Tetratricopeptide repeat protein</fullName>
    </submittedName>
</protein>
<dbReference type="Proteomes" id="UP000467305">
    <property type="component" value="Unassembled WGS sequence"/>
</dbReference>
<evidence type="ECO:0000313" key="4">
    <source>
        <dbReference type="EMBL" id="KAB1158580.1"/>
    </source>
</evidence>
<evidence type="ECO:0000256" key="2">
    <source>
        <dbReference type="ARBA" id="ARBA00022803"/>
    </source>
</evidence>
<sequence length="691" mass="79034">MILKKVPYIMLLLISISVVSQNMKEGFTYLETGKYKQAETFFKEILEDYPTNKTARLCYGRAVGLNGDAKKAKNIFINLLKDYENDFEVKLNYAESLLWDKSFSDAKSYYKKLIDEDSKSFSALLGYANTLSNLKEYEDAIVYINKALEVSPGNPNALTSKKFIYLGYAYQQQQLQDYPKAESILKKNLTFFNNDQQTLFNLANLYLIANELDKAEEIYTLLEKKEESKLAALNGLALVSHLNGKEPDALNTSKKAYDLLSDSSSPTIIQQTKERYVQALIWNKKFKDAESLINNLVKEYPNENWVLSLRATLNIYRSDFKKSVADYNLILENDSSSFDGNLGKANALKALGNYDNAYKSAENTLVFYKNQKDASNFIKKLDESFTPFIDNKASYSFDNGDNEAYSYTAKIEFPLSTRFKVLGNYNFRTTKNTVSNIKATSNNFLVGISYDLLGNLNFSGSVGITSSKAETKSFNQILSDVSFNYKPFKLQNLKVGYKREIQNFNAELINREIVLNNFYANYSLNTNFNVGLFSQYFYTTQSDDNARNLLFASLYYNIMNKPSIKAGFNFQNISFKNQVPAIYFSPSKFNAYEVFVNIIRNEVAIKSEEWFYELTAATGFQFIENDAKQSTYRVQAKLGYKISDRSLVNIFASQSNIASATASGFRFTEIGVRFKWLLLKKPIFKKKEQKN</sequence>
<dbReference type="EMBL" id="WAAU01000012">
    <property type="protein sequence ID" value="KAB1158580.1"/>
    <property type="molecule type" value="Genomic_DNA"/>
</dbReference>
<dbReference type="OrthoDB" id="919555at2"/>
<keyword evidence="2 3" id="KW-0802">TPR repeat</keyword>
<dbReference type="Gene3D" id="1.25.40.10">
    <property type="entry name" value="Tetratricopeptide repeat domain"/>
    <property type="match status" value="2"/>
</dbReference>
<dbReference type="SMART" id="SM00028">
    <property type="entry name" value="TPR"/>
    <property type="match status" value="7"/>
</dbReference>
<dbReference type="InterPro" id="IPR050498">
    <property type="entry name" value="Ycf3"/>
</dbReference>
<dbReference type="Pfam" id="PF14559">
    <property type="entry name" value="TPR_19"/>
    <property type="match status" value="1"/>
</dbReference>
<accession>A0A7J5AMA1</accession>
<dbReference type="SUPFAM" id="SSF48452">
    <property type="entry name" value="TPR-like"/>
    <property type="match status" value="2"/>
</dbReference>
<keyword evidence="5" id="KW-1185">Reference proteome</keyword>
<evidence type="ECO:0000256" key="3">
    <source>
        <dbReference type="PROSITE-ProRule" id="PRU00339"/>
    </source>
</evidence>
<dbReference type="PANTHER" id="PTHR44858:SF1">
    <property type="entry name" value="UDP-N-ACETYLGLUCOSAMINE--PEPTIDE N-ACETYLGLUCOSAMINYLTRANSFERASE SPINDLY-RELATED"/>
    <property type="match status" value="1"/>
</dbReference>
<dbReference type="AlphaFoldDB" id="A0A7J5AMA1"/>
<dbReference type="PANTHER" id="PTHR44858">
    <property type="entry name" value="TETRATRICOPEPTIDE REPEAT PROTEIN 6"/>
    <property type="match status" value="1"/>
</dbReference>
<dbReference type="InterPro" id="IPR011990">
    <property type="entry name" value="TPR-like_helical_dom_sf"/>
</dbReference>
<comment type="caution">
    <text evidence="4">The sequence shown here is derived from an EMBL/GenBank/DDBJ whole genome shotgun (WGS) entry which is preliminary data.</text>
</comment>
<reference evidence="4 5" key="1">
    <citation type="submission" date="2019-09" db="EMBL/GenBank/DDBJ databases">
        <authorList>
            <person name="Cao W.R."/>
        </authorList>
    </citation>
    <scope>NUCLEOTIDE SEQUENCE [LARGE SCALE GENOMIC DNA]</scope>
    <source>
        <strain evidence="5">a4</strain>
    </source>
</reference>
<organism evidence="4 5">
    <name type="scientific">Tenacibaculum aiptasiae</name>
    <dbReference type="NCBI Taxonomy" id="426481"/>
    <lineage>
        <taxon>Bacteria</taxon>
        <taxon>Pseudomonadati</taxon>
        <taxon>Bacteroidota</taxon>
        <taxon>Flavobacteriia</taxon>
        <taxon>Flavobacteriales</taxon>
        <taxon>Flavobacteriaceae</taxon>
        <taxon>Tenacibaculum</taxon>
    </lineage>
</organism>
<feature type="repeat" description="TPR" evidence="3">
    <location>
        <begin position="19"/>
        <end position="52"/>
    </location>
</feature>
<name>A0A7J5AMA1_9FLAO</name>
<proteinExistence type="predicted"/>
<dbReference type="InterPro" id="IPR019734">
    <property type="entry name" value="TPR_rpt"/>
</dbReference>
<evidence type="ECO:0000256" key="1">
    <source>
        <dbReference type="ARBA" id="ARBA00022737"/>
    </source>
</evidence>